<dbReference type="Pfam" id="PF03358">
    <property type="entry name" value="FMN_red"/>
    <property type="match status" value="1"/>
</dbReference>
<organism evidence="4">
    <name type="scientific">Grosmannia clavigera (strain kw1407 / UAMH 11150)</name>
    <name type="common">Blue stain fungus</name>
    <name type="synonym">Graphiocladiella clavigera</name>
    <dbReference type="NCBI Taxonomy" id="655863"/>
    <lineage>
        <taxon>Eukaryota</taxon>
        <taxon>Fungi</taxon>
        <taxon>Dikarya</taxon>
        <taxon>Ascomycota</taxon>
        <taxon>Pezizomycotina</taxon>
        <taxon>Sordariomycetes</taxon>
        <taxon>Sordariomycetidae</taxon>
        <taxon>Ophiostomatales</taxon>
        <taxon>Ophiostomataceae</taxon>
        <taxon>Leptographium</taxon>
    </lineage>
</organism>
<evidence type="ECO:0000259" key="2">
    <source>
        <dbReference type="PROSITE" id="PS50902"/>
    </source>
</evidence>
<dbReference type="GO" id="GO:0003955">
    <property type="term" value="F:NAD(P)H dehydrogenase (quinone) activity"/>
    <property type="evidence" value="ECO:0007669"/>
    <property type="project" value="InterPro"/>
</dbReference>
<dbReference type="InterPro" id="IPR008254">
    <property type="entry name" value="Flavodoxin/NO_synth"/>
</dbReference>
<evidence type="ECO:0000313" key="4">
    <source>
        <dbReference type="Proteomes" id="UP000007796"/>
    </source>
</evidence>
<reference evidence="3 4" key="1">
    <citation type="journal article" date="2011" name="Proc. Natl. Acad. Sci. U.S.A.">
        <title>Genome and transcriptome analyses of the mountain pine beetle-fungal symbiont Grosmannia clavigera, a lodgepole pine pathogen.</title>
        <authorList>
            <person name="DiGuistini S."/>
            <person name="Wang Y."/>
            <person name="Liao N.Y."/>
            <person name="Taylor G."/>
            <person name="Tanguay P."/>
            <person name="Feau N."/>
            <person name="Henrissat B."/>
            <person name="Chan S.K."/>
            <person name="Hesse-Orce U."/>
            <person name="Alamouti S.M."/>
            <person name="Tsui C.K.M."/>
            <person name="Docking R.T."/>
            <person name="Levasseur A."/>
            <person name="Haridas S."/>
            <person name="Robertson G."/>
            <person name="Birol I."/>
            <person name="Holt R.A."/>
            <person name="Marra M.A."/>
            <person name="Hamelin R.C."/>
            <person name="Hirst M."/>
            <person name="Jones S.J.M."/>
            <person name="Bohlmann J."/>
            <person name="Breuil C."/>
        </authorList>
    </citation>
    <scope>NUCLEOTIDE SEQUENCE [LARGE SCALE GENOMIC DNA]</scope>
    <source>
        <strain evidence="4">kw1407 / UAMH 11150</strain>
    </source>
</reference>
<dbReference type="RefSeq" id="XP_014175003.1">
    <property type="nucleotide sequence ID" value="XM_014319528.1"/>
</dbReference>
<dbReference type="GeneID" id="25976707"/>
<dbReference type="AlphaFoldDB" id="F0XAG4"/>
<dbReference type="FunCoup" id="F0XAG4">
    <property type="interactions" value="358"/>
</dbReference>
<sequence length="295" mass="30431">MAKIAIVFYSMYGHIRKMAEAEKAGIEKAGGTADLFQIEETLPADVLAKMHAPGQSTDIKILSDPDTLKEYDGFLFGIPTRFGNFPAQWKTFWDKTGGIWATGGYAGKFAGVFISTGTMGGGQEVTALSTISTLTHHGIIFVPLGYSTAFGQLASMSEIHGGSPWGAGTFAGGDGSRQPSALELEIATTQGESFYKTVAKSTGKSSSVSAPAAAKAGAGVNSASGHDATAAKAAAAPTPSEMKKSTEGWCLNGHVHVFCIPPNQAALSNLAAAFLVAMYNIGGRQGKTVLDAAVG</sequence>
<evidence type="ECO:0000256" key="1">
    <source>
        <dbReference type="ARBA" id="ARBA00006961"/>
    </source>
</evidence>
<dbReference type="NCBIfam" id="NF002999">
    <property type="entry name" value="PRK03767.1"/>
    <property type="match status" value="1"/>
</dbReference>
<dbReference type="STRING" id="655863.F0XAG4"/>
<dbReference type="GO" id="GO:0016020">
    <property type="term" value="C:membrane"/>
    <property type="evidence" value="ECO:0007669"/>
    <property type="project" value="TreeGrafter"/>
</dbReference>
<dbReference type="PROSITE" id="PS50902">
    <property type="entry name" value="FLAVODOXIN_LIKE"/>
    <property type="match status" value="1"/>
</dbReference>
<dbReference type="InParanoid" id="F0XAG4"/>
<dbReference type="InterPro" id="IPR029039">
    <property type="entry name" value="Flavoprotein-like_sf"/>
</dbReference>
<dbReference type="PANTHER" id="PTHR30546:SF23">
    <property type="entry name" value="FLAVOPROTEIN-LIKE PROTEIN YCP4-RELATED"/>
    <property type="match status" value="1"/>
</dbReference>
<keyword evidence="4" id="KW-1185">Reference proteome</keyword>
<dbReference type="NCBIfam" id="TIGR01755">
    <property type="entry name" value="flav_wrbA"/>
    <property type="match status" value="1"/>
</dbReference>
<dbReference type="PANTHER" id="PTHR30546">
    <property type="entry name" value="FLAVODOXIN-RELATED PROTEIN WRBA-RELATED"/>
    <property type="match status" value="1"/>
</dbReference>
<dbReference type="EMBL" id="GL629735">
    <property type="protein sequence ID" value="EFX05521.1"/>
    <property type="molecule type" value="Genomic_DNA"/>
</dbReference>
<dbReference type="Proteomes" id="UP000007796">
    <property type="component" value="Unassembled WGS sequence"/>
</dbReference>
<dbReference type="eggNOG" id="KOG3135">
    <property type="taxonomic scope" value="Eukaryota"/>
</dbReference>
<dbReference type="OrthoDB" id="504689at2759"/>
<dbReference type="InterPro" id="IPR010089">
    <property type="entry name" value="Flavoprotein_WrbA-like"/>
</dbReference>
<feature type="domain" description="Flavodoxin-like" evidence="2">
    <location>
        <begin position="4"/>
        <end position="194"/>
    </location>
</feature>
<name>F0XAG4_GROCL</name>
<gene>
    <name evidence="3" type="ORF">CMQ_3590</name>
</gene>
<accession>F0XAG4</accession>
<dbReference type="SUPFAM" id="SSF52218">
    <property type="entry name" value="Flavoproteins"/>
    <property type="match status" value="1"/>
</dbReference>
<dbReference type="HOGENOM" id="CLU_051402_0_0_1"/>
<comment type="similarity">
    <text evidence="1">Belongs to the WrbA family.</text>
</comment>
<proteinExistence type="inferred from homology"/>
<protein>
    <submittedName>
        <fullName evidence="3">Minor allergen alt a 7</fullName>
    </submittedName>
</protein>
<dbReference type="InterPro" id="IPR005025">
    <property type="entry name" value="FMN_Rdtase-like_dom"/>
</dbReference>
<dbReference type="FunFam" id="3.40.50.360:FF:000001">
    <property type="entry name" value="NAD(P)H dehydrogenase (Quinone) FQR1-like"/>
    <property type="match status" value="1"/>
</dbReference>
<evidence type="ECO:0000313" key="3">
    <source>
        <dbReference type="EMBL" id="EFX05521.1"/>
    </source>
</evidence>
<dbReference type="GO" id="GO:0010181">
    <property type="term" value="F:FMN binding"/>
    <property type="evidence" value="ECO:0007669"/>
    <property type="project" value="InterPro"/>
</dbReference>
<dbReference type="Gene3D" id="3.40.50.360">
    <property type="match status" value="1"/>
</dbReference>